<evidence type="ECO:0000313" key="2">
    <source>
        <dbReference type="Proteomes" id="UP001172386"/>
    </source>
</evidence>
<accession>A0ACC2ZZI9</accession>
<protein>
    <submittedName>
        <fullName evidence="1">Uncharacterized protein</fullName>
    </submittedName>
</protein>
<organism evidence="1 2">
    <name type="scientific">Neophaeococcomyces mojaviensis</name>
    <dbReference type="NCBI Taxonomy" id="3383035"/>
    <lineage>
        <taxon>Eukaryota</taxon>
        <taxon>Fungi</taxon>
        <taxon>Dikarya</taxon>
        <taxon>Ascomycota</taxon>
        <taxon>Pezizomycotina</taxon>
        <taxon>Eurotiomycetes</taxon>
        <taxon>Chaetothyriomycetidae</taxon>
        <taxon>Chaetothyriales</taxon>
        <taxon>Chaetothyriales incertae sedis</taxon>
        <taxon>Neophaeococcomyces</taxon>
    </lineage>
</organism>
<keyword evidence="2" id="KW-1185">Reference proteome</keyword>
<dbReference type="EMBL" id="JAPDRQ010000165">
    <property type="protein sequence ID" value="KAJ9653146.1"/>
    <property type="molecule type" value="Genomic_DNA"/>
</dbReference>
<comment type="caution">
    <text evidence="1">The sequence shown here is derived from an EMBL/GenBank/DDBJ whole genome shotgun (WGS) entry which is preliminary data.</text>
</comment>
<dbReference type="Proteomes" id="UP001172386">
    <property type="component" value="Unassembled WGS sequence"/>
</dbReference>
<evidence type="ECO:0000313" key="1">
    <source>
        <dbReference type="EMBL" id="KAJ9653146.1"/>
    </source>
</evidence>
<proteinExistence type="predicted"/>
<sequence length="148" mass="16837">MPNQIREIYKIDTASFPYIFEQDVTIPLKHSNGIVRCNVYRPKAETQRYLVLVTYGPYGKDIPYVDFHPQSFSEVNPDQKSEHSAWEVPDPGYWTSHGYAVMRVDERGLGQSPGLLDTMSRSTSEAFFDAVEWASEQPWSCGKVGLLA</sequence>
<reference evidence="1" key="1">
    <citation type="submission" date="2022-10" db="EMBL/GenBank/DDBJ databases">
        <title>Culturing micro-colonial fungi from biological soil crusts in the Mojave desert and describing Neophaeococcomyces mojavensis, and introducing the new genera and species Taxawa tesnikishii.</title>
        <authorList>
            <person name="Kurbessoian T."/>
            <person name="Stajich J.E."/>
        </authorList>
    </citation>
    <scope>NUCLEOTIDE SEQUENCE</scope>
    <source>
        <strain evidence="1">JES_112</strain>
    </source>
</reference>
<gene>
    <name evidence="1" type="ORF">H2198_007658</name>
</gene>
<name>A0ACC2ZZI9_9EURO</name>